<evidence type="ECO:0000256" key="2">
    <source>
        <dbReference type="ARBA" id="ARBA00022692"/>
    </source>
</evidence>
<keyword evidence="3 5" id="KW-1133">Transmembrane helix</keyword>
<feature type="transmembrane region" description="Helical" evidence="5">
    <location>
        <begin position="248"/>
        <end position="266"/>
    </location>
</feature>
<dbReference type="GO" id="GO:0016020">
    <property type="term" value="C:membrane"/>
    <property type="evidence" value="ECO:0007669"/>
    <property type="project" value="UniProtKB-SubCell"/>
</dbReference>
<comment type="caution">
    <text evidence="8">The sequence shown here is derived from an EMBL/GenBank/DDBJ whole genome shotgun (WGS) entry which is preliminary data.</text>
</comment>
<feature type="transmembrane region" description="Helical" evidence="5">
    <location>
        <begin position="50"/>
        <end position="67"/>
    </location>
</feature>
<feature type="domain" description="EamA" evidence="7">
    <location>
        <begin position="192"/>
        <end position="318"/>
    </location>
</feature>
<dbReference type="PANTHER" id="PTHR22911:SF6">
    <property type="entry name" value="SOLUTE CARRIER FAMILY 35 MEMBER G1"/>
    <property type="match status" value="1"/>
</dbReference>
<dbReference type="EMBL" id="VOBQ01000011">
    <property type="protein sequence ID" value="TWO70653.1"/>
    <property type="molecule type" value="Genomic_DNA"/>
</dbReference>
<accession>A0A562ZQ41</accession>
<feature type="transmembrane region" description="Helical" evidence="5">
    <location>
        <begin position="278"/>
        <end position="296"/>
    </location>
</feature>
<dbReference type="InterPro" id="IPR000620">
    <property type="entry name" value="EamA_dom"/>
</dbReference>
<feature type="transmembrane region" description="Helical" evidence="5">
    <location>
        <begin position="74"/>
        <end position="96"/>
    </location>
</feature>
<evidence type="ECO:0000256" key="6">
    <source>
        <dbReference type="SAM" id="SignalP"/>
    </source>
</evidence>
<evidence type="ECO:0000256" key="5">
    <source>
        <dbReference type="SAM" id="Phobius"/>
    </source>
</evidence>
<keyword evidence="6" id="KW-0732">Signal</keyword>
<dbReference type="Proteomes" id="UP000318199">
    <property type="component" value="Unassembled WGS sequence"/>
</dbReference>
<evidence type="ECO:0000256" key="3">
    <source>
        <dbReference type="ARBA" id="ARBA00022989"/>
    </source>
</evidence>
<gene>
    <name evidence="8" type="ORF">FN976_13930</name>
</gene>
<keyword evidence="2 5" id="KW-0812">Transmembrane</keyword>
<comment type="subcellular location">
    <subcellularLocation>
        <location evidence="1">Membrane</location>
        <topology evidence="1">Multi-pass membrane protein</topology>
    </subcellularLocation>
</comment>
<dbReference type="InterPro" id="IPR037185">
    <property type="entry name" value="EmrE-like"/>
</dbReference>
<evidence type="ECO:0000256" key="1">
    <source>
        <dbReference type="ARBA" id="ARBA00004141"/>
    </source>
</evidence>
<feature type="transmembrane region" description="Helical" evidence="5">
    <location>
        <begin position="220"/>
        <end position="242"/>
    </location>
</feature>
<organism evidence="8 9">
    <name type="scientific">Caenimonas sedimenti</name>
    <dbReference type="NCBI Taxonomy" id="2596921"/>
    <lineage>
        <taxon>Bacteria</taxon>
        <taxon>Pseudomonadati</taxon>
        <taxon>Pseudomonadota</taxon>
        <taxon>Betaproteobacteria</taxon>
        <taxon>Burkholderiales</taxon>
        <taxon>Comamonadaceae</taxon>
        <taxon>Caenimonas</taxon>
    </lineage>
</organism>
<sequence>MTMRRCCCRAHAIHKATSAMAGPPGLAHCLLPPHFLSPGSPACMSSPRPFVLAAAGIAALCALDAAVKELTRSAVAYAVLGRYVFGTVFALAVWWWQGRPSLTREMLPAHLLRGTLITITAFLFFFSLTRLGLAEAITLSFVAPLLIPPLAHLFLGEKMRGPVVLAAFVGFAGVLLTLQGAPSFDGDRTLALGAVLGAALAYALAAIVMRARAAKDGSTLLTLTSAVIPMVLLSPAAVGAPLPTWEALGLALLAGLFGNLGIQLLARAYASAEAQSLGVLEFTALPWAALFGWLLFAEAVRPQVWLGALVIFAACWWVGRAGRQ</sequence>
<keyword evidence="4 5" id="KW-0472">Membrane</keyword>
<proteinExistence type="predicted"/>
<evidence type="ECO:0000256" key="4">
    <source>
        <dbReference type="ARBA" id="ARBA00023136"/>
    </source>
</evidence>
<reference evidence="8 9" key="1">
    <citation type="submission" date="2019-07" db="EMBL/GenBank/DDBJ databases">
        <title>Caenimonas sedimenti sp. nov., isolated from activated sludge.</title>
        <authorList>
            <person name="Xu J."/>
        </authorList>
    </citation>
    <scope>NUCLEOTIDE SEQUENCE [LARGE SCALE GENOMIC DNA]</scope>
    <source>
        <strain evidence="8 9">HX-9-20</strain>
    </source>
</reference>
<feature type="transmembrane region" description="Helical" evidence="5">
    <location>
        <begin position="116"/>
        <end position="147"/>
    </location>
</feature>
<feature type="transmembrane region" description="Helical" evidence="5">
    <location>
        <begin position="190"/>
        <end position="208"/>
    </location>
</feature>
<evidence type="ECO:0000313" key="8">
    <source>
        <dbReference type="EMBL" id="TWO70653.1"/>
    </source>
</evidence>
<dbReference type="PANTHER" id="PTHR22911">
    <property type="entry name" value="ACYL-MALONYL CONDENSING ENZYME-RELATED"/>
    <property type="match status" value="1"/>
</dbReference>
<feature type="transmembrane region" description="Helical" evidence="5">
    <location>
        <begin position="302"/>
        <end position="319"/>
    </location>
</feature>
<evidence type="ECO:0000313" key="9">
    <source>
        <dbReference type="Proteomes" id="UP000318199"/>
    </source>
</evidence>
<keyword evidence="9" id="KW-1185">Reference proteome</keyword>
<protein>
    <submittedName>
        <fullName evidence="8">DMT family transporter</fullName>
    </submittedName>
</protein>
<dbReference type="SUPFAM" id="SSF103481">
    <property type="entry name" value="Multidrug resistance efflux transporter EmrE"/>
    <property type="match status" value="2"/>
</dbReference>
<name>A0A562ZQ41_9BURK</name>
<feature type="transmembrane region" description="Helical" evidence="5">
    <location>
        <begin position="159"/>
        <end position="178"/>
    </location>
</feature>
<dbReference type="AlphaFoldDB" id="A0A562ZQ41"/>
<dbReference type="Pfam" id="PF00892">
    <property type="entry name" value="EamA"/>
    <property type="match status" value="2"/>
</dbReference>
<feature type="signal peptide" evidence="6">
    <location>
        <begin position="1"/>
        <end position="21"/>
    </location>
</feature>
<feature type="chain" id="PRO_5022212744" evidence="6">
    <location>
        <begin position="22"/>
        <end position="324"/>
    </location>
</feature>
<evidence type="ECO:0000259" key="7">
    <source>
        <dbReference type="Pfam" id="PF00892"/>
    </source>
</evidence>
<feature type="domain" description="EamA" evidence="7">
    <location>
        <begin position="76"/>
        <end position="178"/>
    </location>
</feature>
<dbReference type="OrthoDB" id="8584557at2"/>